<dbReference type="STRING" id="1802668.A2831_01585"/>
<sequence>MGELKQNILATLAYYDVMDMPLTAGEVSSWLINFEHLADNCYSADNLQPENRRDDIKKELGQLFLDGSINQVGGYYFLFGREHLVPLRLKRQKIARLKWQKAKRAIRHLRFIPYVFGVFASGSLAISNTDELSDLDVLIIVRPSRIWLARIFILTALSLFGVRRKGTDKIAPDKICPNHFITRTSLNIPFKSIYTAQTYCNLVPIYLRSSEIIEEFKRANDWVIKFIFKWNIPAEPMVKRGWPEMLAAAAETIFNSRLGNFFEGLARRKQSLRISQNPVTKESGGRVVFSDEQLEFHPHSIEAAVIKSYNQNLKKLGMPEFYVEQDSGLTR</sequence>
<dbReference type="Proteomes" id="UP000177507">
    <property type="component" value="Unassembled WGS sequence"/>
</dbReference>
<reference evidence="2 3" key="1">
    <citation type="journal article" date="2016" name="Nat. Commun.">
        <title>Thousands of microbial genomes shed light on interconnected biogeochemical processes in an aquifer system.</title>
        <authorList>
            <person name="Anantharaman K."/>
            <person name="Brown C.T."/>
            <person name="Hug L.A."/>
            <person name="Sharon I."/>
            <person name="Castelle C.J."/>
            <person name="Probst A.J."/>
            <person name="Thomas B.C."/>
            <person name="Singh A."/>
            <person name="Wilkins M.J."/>
            <person name="Karaoz U."/>
            <person name="Brodie E.L."/>
            <person name="Williams K.H."/>
            <person name="Hubbard S.S."/>
            <person name="Banfield J.F."/>
        </authorList>
    </citation>
    <scope>NUCLEOTIDE SEQUENCE [LARGE SCALE GENOMIC DNA]</scope>
</reference>
<organism evidence="2 3">
    <name type="scientific">Candidatus Yanofskybacteria bacterium RIFCSPHIGHO2_01_FULL_44_17</name>
    <dbReference type="NCBI Taxonomy" id="1802668"/>
    <lineage>
        <taxon>Bacteria</taxon>
        <taxon>Candidatus Yanofskyibacteriota</taxon>
    </lineage>
</organism>
<dbReference type="InterPro" id="IPR043519">
    <property type="entry name" value="NT_sf"/>
</dbReference>
<protein>
    <recommendedName>
        <fullName evidence="4">Polymerase nucleotidyl transferase domain-containing protein</fullName>
    </recommendedName>
</protein>
<evidence type="ECO:0000313" key="2">
    <source>
        <dbReference type="EMBL" id="OGN05410.1"/>
    </source>
</evidence>
<keyword evidence="1" id="KW-0812">Transmembrane</keyword>
<dbReference type="AlphaFoldDB" id="A0A1F8EYJ0"/>
<feature type="transmembrane region" description="Helical" evidence="1">
    <location>
        <begin position="146"/>
        <end position="162"/>
    </location>
</feature>
<gene>
    <name evidence="2" type="ORF">A2831_01585</name>
</gene>
<dbReference type="EMBL" id="MGJI01000009">
    <property type="protein sequence ID" value="OGN05410.1"/>
    <property type="molecule type" value="Genomic_DNA"/>
</dbReference>
<dbReference type="SUPFAM" id="SSF81301">
    <property type="entry name" value="Nucleotidyltransferase"/>
    <property type="match status" value="1"/>
</dbReference>
<proteinExistence type="predicted"/>
<keyword evidence="1" id="KW-0472">Membrane</keyword>
<keyword evidence="1" id="KW-1133">Transmembrane helix</keyword>
<evidence type="ECO:0000256" key="1">
    <source>
        <dbReference type="SAM" id="Phobius"/>
    </source>
</evidence>
<feature type="transmembrane region" description="Helical" evidence="1">
    <location>
        <begin position="108"/>
        <end position="126"/>
    </location>
</feature>
<name>A0A1F8EYJ0_9BACT</name>
<accession>A0A1F8EYJ0</accession>
<comment type="caution">
    <text evidence="2">The sequence shown here is derived from an EMBL/GenBank/DDBJ whole genome shotgun (WGS) entry which is preliminary data.</text>
</comment>
<evidence type="ECO:0000313" key="3">
    <source>
        <dbReference type="Proteomes" id="UP000177507"/>
    </source>
</evidence>
<evidence type="ECO:0008006" key="4">
    <source>
        <dbReference type="Google" id="ProtNLM"/>
    </source>
</evidence>